<dbReference type="Pfam" id="PF10646">
    <property type="entry name" value="Germane"/>
    <property type="match status" value="1"/>
</dbReference>
<gene>
    <name evidence="4" type="ORF">EV186_106124</name>
</gene>
<comment type="caution">
    <text evidence="4">The sequence shown here is derived from an EMBL/GenBank/DDBJ whole genome shotgun (WGS) entry which is preliminary data.</text>
</comment>
<dbReference type="SUPFAM" id="SSF75011">
    <property type="entry name" value="3-carboxy-cis,cis-mucoante lactonizing enzyme"/>
    <property type="match status" value="1"/>
</dbReference>
<dbReference type="Proteomes" id="UP000295444">
    <property type="component" value="Unassembled WGS sequence"/>
</dbReference>
<dbReference type="PROSITE" id="PS51257">
    <property type="entry name" value="PROKAR_LIPOPROTEIN"/>
    <property type="match status" value="1"/>
</dbReference>
<feature type="signal peptide" evidence="2">
    <location>
        <begin position="1"/>
        <end position="21"/>
    </location>
</feature>
<dbReference type="Pfam" id="PF25976">
    <property type="entry name" value="LpqB_N"/>
    <property type="match status" value="1"/>
</dbReference>
<keyword evidence="5" id="KW-1185">Reference proteome</keyword>
<proteinExistence type="predicted"/>
<keyword evidence="2" id="KW-0732">Signal</keyword>
<dbReference type="InterPro" id="IPR018910">
    <property type="entry name" value="LpqB_C"/>
</dbReference>
<dbReference type="OrthoDB" id="3226781at2"/>
<dbReference type="Pfam" id="PF10647">
    <property type="entry name" value="Gmad1"/>
    <property type="match status" value="1"/>
</dbReference>
<evidence type="ECO:0000256" key="1">
    <source>
        <dbReference type="SAM" id="MobiDB-lite"/>
    </source>
</evidence>
<dbReference type="RefSeq" id="WP_133852744.1">
    <property type="nucleotide sequence ID" value="NZ_SNXZ01000006.1"/>
</dbReference>
<dbReference type="AlphaFoldDB" id="A0A4R6S2D9"/>
<sequence length="572" mass="60956">MSRLRAILTVLLLLAVAAGCANIPEQSNPQVAGTQDTSEPENTVVPIDRDADPLTIARDFVAHATNVDVAKQYLTPEAQKTWEPEAQPTIMENTYNTIPPPVQEPNNKGNEQTVLIHGTKVGRLGPDNSFIPAPGAYEDKVTVQRQADGQWRVSKPPATTAITLDEFRSAYRQVPLYFFDSELNILVPDLRYVAQRPSQGLPSRVLQELLAGPSDMLAGPLRSLLGDAANPSASGVAGEDGDLVVSLTGLGNANLDTRNKIAAQIVLSLQGVATGGVIKLLADNTPLVPGKPKWRASDVPSYTAPTTPSPDLPGMFVSNGRVRSLKDGNPIPGPAGAGQYNVQSAAQSINGAQLAVVEKYGNKMRLRVGKVDGPLSIVPLTANTMTRPTWRPGANELWTVINGTTVVRLVRTKDGTWAPGSMNSSTLASFGPITTMRLSRDGTRLAMVAGGRLAVAGVDRNGDTVSVRLPRRLMEDQLQDVVDVDWMGPFTLAVAADEGRDSVLSVPFDGSQEVPYDISNLTLPVRSIAAAPNSPLTVTDKESRVWTSSVPGEAWRSQGVSGFSDPLPFYPG</sequence>
<organism evidence="4 5">
    <name type="scientific">Labedaea rhizosphaerae</name>
    <dbReference type="NCBI Taxonomy" id="598644"/>
    <lineage>
        <taxon>Bacteria</taxon>
        <taxon>Bacillati</taxon>
        <taxon>Actinomycetota</taxon>
        <taxon>Actinomycetes</taxon>
        <taxon>Pseudonocardiales</taxon>
        <taxon>Pseudonocardiaceae</taxon>
        <taxon>Labedaea</taxon>
    </lineage>
</organism>
<dbReference type="InterPro" id="IPR059026">
    <property type="entry name" value="LpqB_N"/>
</dbReference>
<dbReference type="SMART" id="SM00909">
    <property type="entry name" value="Germane"/>
    <property type="match status" value="1"/>
</dbReference>
<evidence type="ECO:0000313" key="4">
    <source>
        <dbReference type="EMBL" id="TDP93730.1"/>
    </source>
</evidence>
<feature type="chain" id="PRO_5038619026" evidence="2">
    <location>
        <begin position="22"/>
        <end position="572"/>
    </location>
</feature>
<evidence type="ECO:0000259" key="3">
    <source>
        <dbReference type="SMART" id="SM00909"/>
    </source>
</evidence>
<reference evidence="4 5" key="1">
    <citation type="submission" date="2019-03" db="EMBL/GenBank/DDBJ databases">
        <title>Genomic Encyclopedia of Type Strains, Phase IV (KMG-IV): sequencing the most valuable type-strain genomes for metagenomic binning, comparative biology and taxonomic classification.</title>
        <authorList>
            <person name="Goeker M."/>
        </authorList>
    </citation>
    <scope>NUCLEOTIDE SEQUENCE [LARGE SCALE GENOMIC DNA]</scope>
    <source>
        <strain evidence="4 5">DSM 45361</strain>
    </source>
</reference>
<evidence type="ECO:0000256" key="2">
    <source>
        <dbReference type="SAM" id="SignalP"/>
    </source>
</evidence>
<feature type="region of interest" description="Disordered" evidence="1">
    <location>
        <begin position="292"/>
        <end position="314"/>
    </location>
</feature>
<evidence type="ECO:0000313" key="5">
    <source>
        <dbReference type="Proteomes" id="UP000295444"/>
    </source>
</evidence>
<name>A0A4R6S2D9_LABRH</name>
<protein>
    <submittedName>
        <fullName evidence="4">Sporulation and spore germination protein</fullName>
    </submittedName>
</protein>
<dbReference type="EMBL" id="SNXZ01000006">
    <property type="protein sequence ID" value="TDP93730.1"/>
    <property type="molecule type" value="Genomic_DNA"/>
</dbReference>
<feature type="domain" description="GerMN" evidence="3">
    <location>
        <begin position="202"/>
        <end position="291"/>
    </location>
</feature>
<dbReference type="InterPro" id="IPR019606">
    <property type="entry name" value="GerMN"/>
</dbReference>
<accession>A0A4R6S2D9</accession>